<dbReference type="Proteomes" id="UP000029981">
    <property type="component" value="Chromosome 3"/>
</dbReference>
<gene>
    <name evidence="2" type="ORF">Csa_3G152060</name>
</gene>
<proteinExistence type="predicted"/>
<evidence type="ECO:0000313" key="2">
    <source>
        <dbReference type="EMBL" id="KGN57079.1"/>
    </source>
</evidence>
<dbReference type="Gramene" id="KGN57079">
    <property type="protein sequence ID" value="KGN57079"/>
    <property type="gene ID" value="Csa_3G152060"/>
</dbReference>
<organism evidence="2 3">
    <name type="scientific">Cucumis sativus</name>
    <name type="common">Cucumber</name>
    <dbReference type="NCBI Taxonomy" id="3659"/>
    <lineage>
        <taxon>Eukaryota</taxon>
        <taxon>Viridiplantae</taxon>
        <taxon>Streptophyta</taxon>
        <taxon>Embryophyta</taxon>
        <taxon>Tracheophyta</taxon>
        <taxon>Spermatophyta</taxon>
        <taxon>Magnoliopsida</taxon>
        <taxon>eudicotyledons</taxon>
        <taxon>Gunneridae</taxon>
        <taxon>Pentapetalae</taxon>
        <taxon>rosids</taxon>
        <taxon>fabids</taxon>
        <taxon>Cucurbitales</taxon>
        <taxon>Cucurbitaceae</taxon>
        <taxon>Benincaseae</taxon>
        <taxon>Cucumis</taxon>
    </lineage>
</organism>
<keyword evidence="3" id="KW-1185">Reference proteome</keyword>
<sequence>MTPSKEQPKFERQIAAIEFNSQNQNHAEDYAVRPMIATLKHRRRHRLQSRKKECRVMRAEGARRVQSVLAGEGKGNLLQTNGGSLAKRRTTENDLRSR</sequence>
<evidence type="ECO:0000313" key="3">
    <source>
        <dbReference type="Proteomes" id="UP000029981"/>
    </source>
</evidence>
<feature type="region of interest" description="Disordered" evidence="1">
    <location>
        <begin position="71"/>
        <end position="98"/>
    </location>
</feature>
<reference evidence="2 3" key="4">
    <citation type="journal article" date="2011" name="BMC Genomics">
        <title>RNA-Seq improves annotation of protein-coding genes in the cucumber genome.</title>
        <authorList>
            <person name="Li Z."/>
            <person name="Zhang Z."/>
            <person name="Yan P."/>
            <person name="Huang S."/>
            <person name="Fei Z."/>
            <person name="Lin K."/>
        </authorList>
    </citation>
    <scope>NUCLEOTIDE SEQUENCE [LARGE SCALE GENOMIC DNA]</scope>
    <source>
        <strain evidence="3">cv. 9930</strain>
    </source>
</reference>
<accession>A0A0A0L7U6</accession>
<protein>
    <submittedName>
        <fullName evidence="2">Uncharacterized protein</fullName>
    </submittedName>
</protein>
<reference evidence="2 3" key="1">
    <citation type="journal article" date="2009" name="Nat. Genet.">
        <title>The genome of the cucumber, Cucumis sativus L.</title>
        <authorList>
            <person name="Huang S."/>
            <person name="Li R."/>
            <person name="Zhang Z."/>
            <person name="Li L."/>
            <person name="Gu X."/>
            <person name="Fan W."/>
            <person name="Lucas W.J."/>
            <person name="Wang X."/>
            <person name="Xie B."/>
            <person name="Ni P."/>
            <person name="Ren Y."/>
            <person name="Zhu H."/>
            <person name="Li J."/>
            <person name="Lin K."/>
            <person name="Jin W."/>
            <person name="Fei Z."/>
            <person name="Li G."/>
            <person name="Staub J."/>
            <person name="Kilian A."/>
            <person name="van der Vossen E.A."/>
            <person name="Wu Y."/>
            <person name="Guo J."/>
            <person name="He J."/>
            <person name="Jia Z."/>
            <person name="Ren Y."/>
            <person name="Tian G."/>
            <person name="Lu Y."/>
            <person name="Ruan J."/>
            <person name="Qian W."/>
            <person name="Wang M."/>
            <person name="Huang Q."/>
            <person name="Li B."/>
            <person name="Xuan Z."/>
            <person name="Cao J."/>
            <person name="Asan"/>
            <person name="Wu Z."/>
            <person name="Zhang J."/>
            <person name="Cai Q."/>
            <person name="Bai Y."/>
            <person name="Zhao B."/>
            <person name="Han Y."/>
            <person name="Li Y."/>
            <person name="Li X."/>
            <person name="Wang S."/>
            <person name="Shi Q."/>
            <person name="Liu S."/>
            <person name="Cho W.K."/>
            <person name="Kim J.Y."/>
            <person name="Xu Y."/>
            <person name="Heller-Uszynska K."/>
            <person name="Miao H."/>
            <person name="Cheng Z."/>
            <person name="Zhang S."/>
            <person name="Wu J."/>
            <person name="Yang Y."/>
            <person name="Kang H."/>
            <person name="Li M."/>
            <person name="Liang H."/>
            <person name="Ren X."/>
            <person name="Shi Z."/>
            <person name="Wen M."/>
            <person name="Jian M."/>
            <person name="Yang H."/>
            <person name="Zhang G."/>
            <person name="Yang Z."/>
            <person name="Chen R."/>
            <person name="Liu S."/>
            <person name="Li J."/>
            <person name="Ma L."/>
            <person name="Liu H."/>
            <person name="Zhou Y."/>
            <person name="Zhao J."/>
            <person name="Fang X."/>
            <person name="Li G."/>
            <person name="Fang L."/>
            <person name="Li Y."/>
            <person name="Liu D."/>
            <person name="Zheng H."/>
            <person name="Zhang Y."/>
            <person name="Qin N."/>
            <person name="Li Z."/>
            <person name="Yang G."/>
            <person name="Yang S."/>
            <person name="Bolund L."/>
            <person name="Kristiansen K."/>
            <person name="Zheng H."/>
            <person name="Li S."/>
            <person name="Zhang X."/>
            <person name="Yang H."/>
            <person name="Wang J."/>
            <person name="Sun R."/>
            <person name="Zhang B."/>
            <person name="Jiang S."/>
            <person name="Wang J."/>
            <person name="Du Y."/>
            <person name="Li S."/>
        </authorList>
    </citation>
    <scope>NUCLEOTIDE SEQUENCE [LARGE SCALE GENOMIC DNA]</scope>
    <source>
        <strain evidence="3">cv. 9930</strain>
    </source>
</reference>
<reference evidence="2 3" key="2">
    <citation type="journal article" date="2009" name="PLoS ONE">
        <title>An integrated genetic and cytogenetic map of the cucumber genome.</title>
        <authorList>
            <person name="Ren Y."/>
            <person name="Zhang Z."/>
            <person name="Liu J."/>
            <person name="Staub J.E."/>
            <person name="Han Y."/>
            <person name="Cheng Z."/>
            <person name="Li X."/>
            <person name="Lu J."/>
            <person name="Miao H."/>
            <person name="Kang H."/>
            <person name="Xie B."/>
            <person name="Gu X."/>
            <person name="Wang X."/>
            <person name="Du Y."/>
            <person name="Jin W."/>
            <person name="Huang S."/>
        </authorList>
    </citation>
    <scope>NUCLEOTIDE SEQUENCE [LARGE SCALE GENOMIC DNA]</scope>
    <source>
        <strain evidence="3">cv. 9930</strain>
    </source>
</reference>
<dbReference type="EMBL" id="CM002924">
    <property type="protein sequence ID" value="KGN57079.1"/>
    <property type="molecule type" value="Genomic_DNA"/>
</dbReference>
<name>A0A0A0L7U6_CUCSA</name>
<feature type="compositionally biased region" description="Basic and acidic residues" evidence="1">
    <location>
        <begin position="89"/>
        <end position="98"/>
    </location>
</feature>
<evidence type="ECO:0000256" key="1">
    <source>
        <dbReference type="SAM" id="MobiDB-lite"/>
    </source>
</evidence>
<dbReference type="AlphaFoldDB" id="A0A0A0L7U6"/>
<reference evidence="2 3" key="3">
    <citation type="journal article" date="2010" name="BMC Genomics">
        <title>Transcriptome sequencing and comparative analysis of cucumber flowers with different sex types.</title>
        <authorList>
            <person name="Guo S."/>
            <person name="Zheng Y."/>
            <person name="Joung J.G."/>
            <person name="Liu S."/>
            <person name="Zhang Z."/>
            <person name="Crasta O.R."/>
            <person name="Sobral B.W."/>
            <person name="Xu Y."/>
            <person name="Huang S."/>
            <person name="Fei Z."/>
        </authorList>
    </citation>
    <scope>NUCLEOTIDE SEQUENCE [LARGE SCALE GENOMIC DNA]</scope>
    <source>
        <strain evidence="3">cv. 9930</strain>
    </source>
</reference>